<reference evidence="2 3" key="1">
    <citation type="submission" date="2020-01" db="EMBL/GenBank/DDBJ databases">
        <authorList>
            <consortium name="DOE Joint Genome Institute"/>
            <person name="Haridas S."/>
            <person name="Albert R."/>
            <person name="Binder M."/>
            <person name="Bloem J."/>
            <person name="Labutti K."/>
            <person name="Salamov A."/>
            <person name="Andreopoulos B."/>
            <person name="Baker S.E."/>
            <person name="Barry K."/>
            <person name="Bills G."/>
            <person name="Bluhm B.H."/>
            <person name="Cannon C."/>
            <person name="Castanera R."/>
            <person name="Culley D.E."/>
            <person name="Daum C."/>
            <person name="Ezra D."/>
            <person name="Gonzalez J.B."/>
            <person name="Henrissat B."/>
            <person name="Kuo A."/>
            <person name="Liang C."/>
            <person name="Lipzen A."/>
            <person name="Lutzoni F."/>
            <person name="Magnuson J."/>
            <person name="Mondo S."/>
            <person name="Nolan M."/>
            <person name="Ohm R."/>
            <person name="Pangilinan J."/>
            <person name="Park H.-J.H."/>
            <person name="Ramirez L."/>
            <person name="Alfaro M."/>
            <person name="Sun H."/>
            <person name="Tritt A."/>
            <person name="Yoshinaga Y."/>
            <person name="Zwiers L.-H.L."/>
            <person name="Turgeon B.G."/>
            <person name="Goodwin S.B."/>
            <person name="Spatafora J.W."/>
            <person name="Crous P.W."/>
            <person name="Grigoriev I.V."/>
        </authorList>
    </citation>
    <scope>NUCLEOTIDE SEQUENCE [LARGE SCALE GENOMIC DNA]</scope>
    <source>
        <strain evidence="2 3">CBS 611.86</strain>
    </source>
</reference>
<name>A0A7C8I4C2_9PLEO</name>
<evidence type="ECO:0000256" key="1">
    <source>
        <dbReference type="SAM" id="MobiDB-lite"/>
    </source>
</evidence>
<feature type="region of interest" description="Disordered" evidence="1">
    <location>
        <begin position="322"/>
        <end position="345"/>
    </location>
</feature>
<dbReference type="OrthoDB" id="3798496at2759"/>
<feature type="compositionally biased region" description="Polar residues" evidence="1">
    <location>
        <begin position="382"/>
        <end position="396"/>
    </location>
</feature>
<feature type="compositionally biased region" description="Basic residues" evidence="1">
    <location>
        <begin position="397"/>
        <end position="408"/>
    </location>
</feature>
<evidence type="ECO:0000313" key="3">
    <source>
        <dbReference type="Proteomes" id="UP000481861"/>
    </source>
</evidence>
<dbReference type="AlphaFoldDB" id="A0A7C8I4C2"/>
<proteinExistence type="predicted"/>
<evidence type="ECO:0000313" key="2">
    <source>
        <dbReference type="EMBL" id="KAF2869086.1"/>
    </source>
</evidence>
<feature type="region of interest" description="Disordered" evidence="1">
    <location>
        <begin position="382"/>
        <end position="468"/>
    </location>
</feature>
<organism evidence="2 3">
    <name type="scientific">Massariosphaeria phaeospora</name>
    <dbReference type="NCBI Taxonomy" id="100035"/>
    <lineage>
        <taxon>Eukaryota</taxon>
        <taxon>Fungi</taxon>
        <taxon>Dikarya</taxon>
        <taxon>Ascomycota</taxon>
        <taxon>Pezizomycotina</taxon>
        <taxon>Dothideomycetes</taxon>
        <taxon>Pleosporomycetidae</taxon>
        <taxon>Pleosporales</taxon>
        <taxon>Pleosporales incertae sedis</taxon>
        <taxon>Massariosphaeria</taxon>
    </lineage>
</organism>
<sequence>MGLSSLQDDAIQRAAFLVKGLIAIVNGRSAELSSSYWQTRCKGRRAPVYGTLGSVYICTMSSDSRDHTIRTDEELEAEYDMMSREEADEYYDIRGLPRLSKDERTHQEWLRKRLCLKKDRIIIEFGLHRIYYEFRLDEIPKTSAVLMQLGKRPFVDRSIWLKNLNVEMIRTYLFPQEMYPMAIQYSWIRIMQFAYTAIVLQDPVLEAHAYAVMRCRAKLAHHQGSQMFQQDVVEWVYENSEPGSEFRKIVVDLAVGSKALVTAFTGPAEFLTDVKDLLDKMKDEGIELPHSEDPDSTPGSPRSDTSWFDVNDVWEATPTILDVAFSPPPSPHLTPAPAPPTAVEQALEQLPPTTSSATRSPKLPPVALKKFSLDRERHSSFISLADNTSSRKSNATPRRKRLLHHRQAAAKAPDVGSPGPDVDAVRPAHLLFAQSRAAKPAEDVREKPVRQPRGPAAPAEDLARGARGNFAWRERVQC</sequence>
<feature type="compositionally biased region" description="Polar residues" evidence="1">
    <location>
        <begin position="297"/>
        <end position="307"/>
    </location>
</feature>
<dbReference type="Proteomes" id="UP000481861">
    <property type="component" value="Unassembled WGS sequence"/>
</dbReference>
<gene>
    <name evidence="2" type="ORF">BDV95DRAFT_596753</name>
</gene>
<feature type="region of interest" description="Disordered" evidence="1">
    <location>
        <begin position="286"/>
        <end position="307"/>
    </location>
</feature>
<feature type="compositionally biased region" description="Pro residues" evidence="1">
    <location>
        <begin position="326"/>
        <end position="340"/>
    </location>
</feature>
<feature type="compositionally biased region" description="Basic and acidic residues" evidence="1">
    <location>
        <begin position="439"/>
        <end position="449"/>
    </location>
</feature>
<keyword evidence="3" id="KW-1185">Reference proteome</keyword>
<comment type="caution">
    <text evidence="2">The sequence shown here is derived from an EMBL/GenBank/DDBJ whole genome shotgun (WGS) entry which is preliminary data.</text>
</comment>
<accession>A0A7C8I4C2</accession>
<dbReference type="EMBL" id="JAADJZ010000017">
    <property type="protein sequence ID" value="KAF2869086.1"/>
    <property type="molecule type" value="Genomic_DNA"/>
</dbReference>
<protein>
    <submittedName>
        <fullName evidence="2">Uncharacterized protein</fullName>
    </submittedName>
</protein>